<dbReference type="AlphaFoldDB" id="A0A1E5L582"/>
<protein>
    <recommendedName>
        <fullName evidence="3">FAD-binding PCMH-type domain-containing protein</fullName>
    </recommendedName>
</protein>
<dbReference type="SMART" id="SM01092">
    <property type="entry name" value="CO_deh_flav_C"/>
    <property type="match status" value="1"/>
</dbReference>
<dbReference type="InterPro" id="IPR051312">
    <property type="entry name" value="Diverse_Substr_Oxidored"/>
</dbReference>
<dbReference type="Proteomes" id="UP000095255">
    <property type="component" value="Unassembled WGS sequence"/>
</dbReference>
<dbReference type="OrthoDB" id="9774454at2"/>
<proteinExistence type="predicted"/>
<dbReference type="PROSITE" id="PS51387">
    <property type="entry name" value="FAD_PCMH"/>
    <property type="match status" value="1"/>
</dbReference>
<dbReference type="InterPro" id="IPR002346">
    <property type="entry name" value="Mopterin_DH_FAD-bd"/>
</dbReference>
<dbReference type="InterPro" id="IPR036318">
    <property type="entry name" value="FAD-bd_PCMH-like_sf"/>
</dbReference>
<keyword evidence="5" id="KW-1185">Reference proteome</keyword>
<dbReference type="InterPro" id="IPR016166">
    <property type="entry name" value="FAD-bd_PCMH"/>
</dbReference>
<dbReference type="STRING" id="1390249.BHU72_04295"/>
<sequence>MEVTELRSHLPRTLAEALTIRKNCSAIPFAGGTDAIVQRRTWAGVPVQFQADVLFLQYIQELTKMEIEKGQIQIGAMVKLADLAEYVLANPHLLPHVLAEIIQEMASPAIRNIGTIGGNICNASPAGDLFPFLYAMDAQVEVQSLAGTRVLPINEFWQGPRRIQLASDELLTKVIIPYAGKATYEVEAGSAYREDWTVQYYKKVGTRKTETLSKLSFLGLMKLSDNGQMIEDVRISFGAVAPVAVRSIAIEQGLIGLSVAQVKDQLDSILNQYEPLIAPIDDQRSTAAYRKKVALRILRHFLKEL</sequence>
<dbReference type="SUPFAM" id="SSF55447">
    <property type="entry name" value="CO dehydrogenase flavoprotein C-terminal domain-like"/>
    <property type="match status" value="1"/>
</dbReference>
<dbReference type="InterPro" id="IPR005107">
    <property type="entry name" value="CO_DH_flav_C"/>
</dbReference>
<evidence type="ECO:0000256" key="2">
    <source>
        <dbReference type="ARBA" id="ARBA00023002"/>
    </source>
</evidence>
<dbReference type="InterPro" id="IPR016169">
    <property type="entry name" value="FAD-bd_PCMH_sub2"/>
</dbReference>
<dbReference type="GO" id="GO:0016491">
    <property type="term" value="F:oxidoreductase activity"/>
    <property type="evidence" value="ECO:0007669"/>
    <property type="project" value="UniProtKB-KW"/>
</dbReference>
<gene>
    <name evidence="4" type="ORF">BHU72_04295</name>
</gene>
<dbReference type="Pfam" id="PF03450">
    <property type="entry name" value="CO_deh_flav_C"/>
    <property type="match status" value="1"/>
</dbReference>
<dbReference type="InterPro" id="IPR036683">
    <property type="entry name" value="CO_DH_flav_C_dom_sf"/>
</dbReference>
<keyword evidence="1" id="KW-0285">Flavoprotein</keyword>
<evidence type="ECO:0000313" key="5">
    <source>
        <dbReference type="Proteomes" id="UP000095255"/>
    </source>
</evidence>
<feature type="domain" description="FAD-binding PCMH-type" evidence="3">
    <location>
        <begin position="1"/>
        <end position="181"/>
    </location>
</feature>
<organism evidence="4 5">
    <name type="scientific">Desulfuribacillus stibiiarsenatis</name>
    <dbReference type="NCBI Taxonomy" id="1390249"/>
    <lineage>
        <taxon>Bacteria</taxon>
        <taxon>Bacillati</taxon>
        <taxon>Bacillota</taxon>
        <taxon>Desulfuribacillia</taxon>
        <taxon>Desulfuribacillales</taxon>
        <taxon>Desulfuribacillaceae</taxon>
        <taxon>Desulfuribacillus</taxon>
    </lineage>
</organism>
<dbReference type="Gene3D" id="3.30.465.10">
    <property type="match status" value="1"/>
</dbReference>
<dbReference type="SUPFAM" id="SSF56176">
    <property type="entry name" value="FAD-binding/transporter-associated domain-like"/>
    <property type="match status" value="1"/>
</dbReference>
<reference evidence="4 5" key="1">
    <citation type="submission" date="2016-09" db="EMBL/GenBank/DDBJ databases">
        <title>Desulfuribacillus arsenicus sp. nov., an obligately anaerobic, dissimilatory arsenic- and antimonate-reducing bacterium isolated from anoxic sediments.</title>
        <authorList>
            <person name="Abin C.A."/>
            <person name="Hollibaugh J.T."/>
        </authorList>
    </citation>
    <scope>NUCLEOTIDE SEQUENCE [LARGE SCALE GENOMIC DNA]</scope>
    <source>
        <strain evidence="4 5">MLFW-2</strain>
    </source>
</reference>
<keyword evidence="2" id="KW-0560">Oxidoreductase</keyword>
<dbReference type="PANTHER" id="PTHR42659:SF9">
    <property type="entry name" value="XANTHINE DEHYDROGENASE FAD-BINDING SUBUNIT XDHB-RELATED"/>
    <property type="match status" value="1"/>
</dbReference>
<dbReference type="EMBL" id="MJAT01000022">
    <property type="protein sequence ID" value="OEH85322.1"/>
    <property type="molecule type" value="Genomic_DNA"/>
</dbReference>
<dbReference type="PANTHER" id="PTHR42659">
    <property type="entry name" value="XANTHINE DEHYDROGENASE SUBUNIT C-RELATED"/>
    <property type="match status" value="1"/>
</dbReference>
<dbReference type="RefSeq" id="WP_069702148.1">
    <property type="nucleotide sequence ID" value="NZ_MJAT01000022.1"/>
</dbReference>
<name>A0A1E5L582_9FIRM</name>
<accession>A0A1E5L582</accession>
<dbReference type="Pfam" id="PF00941">
    <property type="entry name" value="FAD_binding_5"/>
    <property type="match status" value="1"/>
</dbReference>
<evidence type="ECO:0000259" key="3">
    <source>
        <dbReference type="PROSITE" id="PS51387"/>
    </source>
</evidence>
<comment type="caution">
    <text evidence="4">The sequence shown here is derived from an EMBL/GenBank/DDBJ whole genome shotgun (WGS) entry which is preliminary data.</text>
</comment>
<dbReference type="Gene3D" id="3.30.390.50">
    <property type="entry name" value="CO dehydrogenase flavoprotein, C-terminal domain"/>
    <property type="match status" value="1"/>
</dbReference>
<dbReference type="GO" id="GO:0071949">
    <property type="term" value="F:FAD binding"/>
    <property type="evidence" value="ECO:0007669"/>
    <property type="project" value="InterPro"/>
</dbReference>
<evidence type="ECO:0000313" key="4">
    <source>
        <dbReference type="EMBL" id="OEH85322.1"/>
    </source>
</evidence>
<evidence type="ECO:0000256" key="1">
    <source>
        <dbReference type="ARBA" id="ARBA00022630"/>
    </source>
</evidence>